<sequence>MINKNCEEYNCAVEFSYEPNPNFPDKRKYCDFHSAARKASYNAKQNAPSNPTPPVPATENEIVPETGTSQSTVWNHSVAANSYEVGKVGNRHKIYWETIEELVGKLSMLEDAGLLDREEFKPEHLPQN</sequence>
<name>A0A0F8ZFY0_9ZZZZ</name>
<reference evidence="2" key="1">
    <citation type="journal article" date="2015" name="Nature">
        <title>Complex archaea that bridge the gap between prokaryotes and eukaryotes.</title>
        <authorList>
            <person name="Spang A."/>
            <person name="Saw J.H."/>
            <person name="Jorgensen S.L."/>
            <person name="Zaremba-Niedzwiedzka K."/>
            <person name="Martijn J."/>
            <person name="Lind A.E."/>
            <person name="van Eijk R."/>
            <person name="Schleper C."/>
            <person name="Guy L."/>
            <person name="Ettema T.J."/>
        </authorList>
    </citation>
    <scope>NUCLEOTIDE SEQUENCE</scope>
</reference>
<evidence type="ECO:0000256" key="1">
    <source>
        <dbReference type="SAM" id="MobiDB-lite"/>
    </source>
</evidence>
<accession>A0A0F8ZFY0</accession>
<gene>
    <name evidence="2" type="ORF">LCGC14_2700590</name>
</gene>
<dbReference type="EMBL" id="LAZR01048114">
    <property type="protein sequence ID" value="KKK92673.1"/>
    <property type="molecule type" value="Genomic_DNA"/>
</dbReference>
<evidence type="ECO:0000313" key="2">
    <source>
        <dbReference type="EMBL" id="KKK92673.1"/>
    </source>
</evidence>
<feature type="region of interest" description="Disordered" evidence="1">
    <location>
        <begin position="40"/>
        <end position="62"/>
    </location>
</feature>
<organism evidence="2">
    <name type="scientific">marine sediment metagenome</name>
    <dbReference type="NCBI Taxonomy" id="412755"/>
    <lineage>
        <taxon>unclassified sequences</taxon>
        <taxon>metagenomes</taxon>
        <taxon>ecological metagenomes</taxon>
    </lineage>
</organism>
<protein>
    <submittedName>
        <fullName evidence="2">Uncharacterized protein</fullName>
    </submittedName>
</protein>
<comment type="caution">
    <text evidence="2">The sequence shown here is derived from an EMBL/GenBank/DDBJ whole genome shotgun (WGS) entry which is preliminary data.</text>
</comment>
<proteinExistence type="predicted"/>
<dbReference type="AlphaFoldDB" id="A0A0F8ZFY0"/>